<dbReference type="GO" id="GO:0005524">
    <property type="term" value="F:ATP binding"/>
    <property type="evidence" value="ECO:0007669"/>
    <property type="project" value="UniProtKB-KW"/>
</dbReference>
<evidence type="ECO:0000256" key="1">
    <source>
        <dbReference type="ARBA" id="ARBA00004651"/>
    </source>
</evidence>
<dbReference type="InterPro" id="IPR011527">
    <property type="entry name" value="ABC1_TM_dom"/>
</dbReference>
<name>A0AA46DZ08_9FUSO</name>
<feature type="transmembrane region" description="Helical" evidence="9">
    <location>
        <begin position="159"/>
        <end position="177"/>
    </location>
</feature>
<dbReference type="GO" id="GO:0016887">
    <property type="term" value="F:ATP hydrolysis activity"/>
    <property type="evidence" value="ECO:0007669"/>
    <property type="project" value="InterPro"/>
</dbReference>
<dbReference type="PROSITE" id="PS50929">
    <property type="entry name" value="ABC_TM1F"/>
    <property type="match status" value="1"/>
</dbReference>
<sequence length="575" mass="65005">MDKIKKLIEYTKKYRLFTLLAPLFMMVEVIADLFLPFISKNIINIGIVNNDTAYIFKMGLLMLITTLIGAFGGIMCSVFAAKAAISTSTDLREKLFSKIIKLDFFNLEKLKTGNLITLLTDDISKIQGLILAGTRIVVRAPLLFIGGLIMAIITSKKLSLVLIFIIPIMIFLMYLILKKSFPLFYKIQNKLDIVNKISQENLFGIKTVKSFSREEYEENRFSTANRNFMNNIITSSKIISLQRPLIMMFLNFGVLLIIYFGGKGVISKSENLGTIIAYINYLEIIIFSIVMTSMILINLSRSIVSVDRIEKILQLNEEKYLSTNNNNISGDITFKNIYFAFEDNKYILENISFKIKENETIGIIGVTGSGKSTLVSLIPKFLLPQKGNIYIGNKNINEYSLDILRKNIGFVFQDNIIFSGSIKENITFGNKNLSIEDIKKYAKMSKADEFIENLEKKYDSIIGQRGVNLSGGQKQRLSIARTLANKPKIIIFDDSTSALDAETEKYIMTQINENIKNCTKIIISQKISSVMNADKIIVLDNGKIENIGKHNDLLLNSKLYNEIFNLQIGGDIDVK</sequence>
<evidence type="ECO:0000256" key="8">
    <source>
        <dbReference type="ARBA" id="ARBA00023136"/>
    </source>
</evidence>
<dbReference type="PROSITE" id="PS00211">
    <property type="entry name" value="ABC_TRANSPORTER_1"/>
    <property type="match status" value="1"/>
</dbReference>
<protein>
    <submittedName>
        <fullName evidence="12">ATP-binding cassette subfamily B protein</fullName>
    </submittedName>
</protein>
<dbReference type="InterPro" id="IPR039421">
    <property type="entry name" value="Type_1_exporter"/>
</dbReference>
<dbReference type="SUPFAM" id="SSF52540">
    <property type="entry name" value="P-loop containing nucleoside triphosphate hydrolases"/>
    <property type="match status" value="1"/>
</dbReference>
<dbReference type="InterPro" id="IPR017871">
    <property type="entry name" value="ABC_transporter-like_CS"/>
</dbReference>
<dbReference type="PANTHER" id="PTHR43394">
    <property type="entry name" value="ATP-DEPENDENT PERMEASE MDL1, MITOCHONDRIAL"/>
    <property type="match status" value="1"/>
</dbReference>
<dbReference type="SMART" id="SM00382">
    <property type="entry name" value="AAA"/>
    <property type="match status" value="1"/>
</dbReference>
<keyword evidence="8 9" id="KW-0472">Membrane</keyword>
<evidence type="ECO:0000313" key="13">
    <source>
        <dbReference type="Proteomes" id="UP000294678"/>
    </source>
</evidence>
<dbReference type="PROSITE" id="PS50893">
    <property type="entry name" value="ABC_TRANSPORTER_2"/>
    <property type="match status" value="1"/>
</dbReference>
<feature type="transmembrane region" description="Helical" evidence="9">
    <location>
        <begin position="136"/>
        <end position="153"/>
    </location>
</feature>
<proteinExistence type="predicted"/>
<dbReference type="Pfam" id="PF00005">
    <property type="entry name" value="ABC_tran"/>
    <property type="match status" value="1"/>
</dbReference>
<evidence type="ECO:0000259" key="10">
    <source>
        <dbReference type="PROSITE" id="PS50893"/>
    </source>
</evidence>
<dbReference type="CDD" id="cd18548">
    <property type="entry name" value="ABC_6TM_Tm287_like"/>
    <property type="match status" value="1"/>
</dbReference>
<feature type="transmembrane region" description="Helical" evidence="9">
    <location>
        <begin position="278"/>
        <end position="299"/>
    </location>
</feature>
<dbReference type="FunFam" id="3.40.50.300:FF:000221">
    <property type="entry name" value="Multidrug ABC transporter ATP-binding protein"/>
    <property type="match status" value="1"/>
</dbReference>
<dbReference type="Pfam" id="PF00664">
    <property type="entry name" value="ABC_membrane"/>
    <property type="match status" value="1"/>
</dbReference>
<feature type="transmembrane region" description="Helical" evidence="9">
    <location>
        <begin position="245"/>
        <end position="266"/>
    </location>
</feature>
<evidence type="ECO:0000256" key="5">
    <source>
        <dbReference type="ARBA" id="ARBA00022741"/>
    </source>
</evidence>
<evidence type="ECO:0000256" key="6">
    <source>
        <dbReference type="ARBA" id="ARBA00022840"/>
    </source>
</evidence>
<keyword evidence="7 9" id="KW-1133">Transmembrane helix</keyword>
<evidence type="ECO:0000256" key="9">
    <source>
        <dbReference type="SAM" id="Phobius"/>
    </source>
</evidence>
<keyword evidence="13" id="KW-1185">Reference proteome</keyword>
<comment type="caution">
    <text evidence="12">The sequence shown here is derived from an EMBL/GenBank/DDBJ whole genome shotgun (WGS) entry which is preliminary data.</text>
</comment>
<dbReference type="GO" id="GO:0015421">
    <property type="term" value="F:ABC-type oligopeptide transporter activity"/>
    <property type="evidence" value="ECO:0007669"/>
    <property type="project" value="TreeGrafter"/>
</dbReference>
<dbReference type="GO" id="GO:0005886">
    <property type="term" value="C:plasma membrane"/>
    <property type="evidence" value="ECO:0007669"/>
    <property type="project" value="UniProtKB-SubCell"/>
</dbReference>
<dbReference type="Gene3D" id="1.20.1560.10">
    <property type="entry name" value="ABC transporter type 1, transmembrane domain"/>
    <property type="match status" value="1"/>
</dbReference>
<dbReference type="RefSeq" id="WP_134112721.1">
    <property type="nucleotide sequence ID" value="NZ_SOBG01000003.1"/>
</dbReference>
<keyword evidence="4 9" id="KW-0812">Transmembrane</keyword>
<dbReference type="Gene3D" id="3.40.50.300">
    <property type="entry name" value="P-loop containing nucleotide triphosphate hydrolases"/>
    <property type="match status" value="1"/>
</dbReference>
<evidence type="ECO:0000256" key="3">
    <source>
        <dbReference type="ARBA" id="ARBA00022475"/>
    </source>
</evidence>
<feature type="domain" description="ABC transporter" evidence="10">
    <location>
        <begin position="332"/>
        <end position="566"/>
    </location>
</feature>
<gene>
    <name evidence="12" type="ORF">EV215_0828</name>
</gene>
<keyword evidence="6 12" id="KW-0067">ATP-binding</keyword>
<evidence type="ECO:0000313" key="12">
    <source>
        <dbReference type="EMBL" id="TDT71453.1"/>
    </source>
</evidence>
<dbReference type="InterPro" id="IPR036640">
    <property type="entry name" value="ABC1_TM_sf"/>
</dbReference>
<dbReference type="InterPro" id="IPR003439">
    <property type="entry name" value="ABC_transporter-like_ATP-bd"/>
</dbReference>
<accession>A0AA46DZ08</accession>
<dbReference type="PANTHER" id="PTHR43394:SF1">
    <property type="entry name" value="ATP-BINDING CASSETTE SUB-FAMILY B MEMBER 10, MITOCHONDRIAL"/>
    <property type="match status" value="1"/>
</dbReference>
<feature type="transmembrane region" description="Helical" evidence="9">
    <location>
        <begin position="16"/>
        <end position="38"/>
    </location>
</feature>
<comment type="subcellular location">
    <subcellularLocation>
        <location evidence="1">Cell membrane</location>
        <topology evidence="1">Multi-pass membrane protein</topology>
    </subcellularLocation>
</comment>
<dbReference type="InterPro" id="IPR003593">
    <property type="entry name" value="AAA+_ATPase"/>
</dbReference>
<dbReference type="Proteomes" id="UP000294678">
    <property type="component" value="Unassembled WGS sequence"/>
</dbReference>
<organism evidence="12 13">
    <name type="scientific">Hypnocyclicus thermotrophus</name>
    <dbReference type="NCBI Taxonomy" id="1627895"/>
    <lineage>
        <taxon>Bacteria</taxon>
        <taxon>Fusobacteriati</taxon>
        <taxon>Fusobacteriota</taxon>
        <taxon>Fusobacteriia</taxon>
        <taxon>Fusobacteriales</taxon>
        <taxon>Fusobacteriaceae</taxon>
        <taxon>Hypnocyclicus</taxon>
    </lineage>
</organism>
<evidence type="ECO:0000259" key="11">
    <source>
        <dbReference type="PROSITE" id="PS50929"/>
    </source>
</evidence>
<evidence type="ECO:0000256" key="7">
    <source>
        <dbReference type="ARBA" id="ARBA00022989"/>
    </source>
</evidence>
<keyword evidence="5" id="KW-0547">Nucleotide-binding</keyword>
<dbReference type="EMBL" id="SOBG01000003">
    <property type="protein sequence ID" value="TDT71453.1"/>
    <property type="molecule type" value="Genomic_DNA"/>
</dbReference>
<evidence type="ECO:0000256" key="4">
    <source>
        <dbReference type="ARBA" id="ARBA00022692"/>
    </source>
</evidence>
<feature type="domain" description="ABC transmembrane type-1" evidence="11">
    <location>
        <begin position="19"/>
        <end position="301"/>
    </location>
</feature>
<dbReference type="SUPFAM" id="SSF90123">
    <property type="entry name" value="ABC transporter transmembrane region"/>
    <property type="match status" value="1"/>
</dbReference>
<feature type="transmembrane region" description="Helical" evidence="9">
    <location>
        <begin position="58"/>
        <end position="85"/>
    </location>
</feature>
<dbReference type="InterPro" id="IPR027417">
    <property type="entry name" value="P-loop_NTPase"/>
</dbReference>
<evidence type="ECO:0000256" key="2">
    <source>
        <dbReference type="ARBA" id="ARBA00022448"/>
    </source>
</evidence>
<reference evidence="12 13" key="1">
    <citation type="submission" date="2019-03" db="EMBL/GenBank/DDBJ databases">
        <title>Genomic Encyclopedia of Type Strains, Phase IV (KMG-IV): sequencing the most valuable type-strain genomes for metagenomic binning, comparative biology and taxonomic classification.</title>
        <authorList>
            <person name="Goeker M."/>
        </authorList>
    </citation>
    <scope>NUCLEOTIDE SEQUENCE [LARGE SCALE GENOMIC DNA]</scope>
    <source>
        <strain evidence="12 13">DSM 100055</strain>
    </source>
</reference>
<dbReference type="AlphaFoldDB" id="A0AA46DZ08"/>
<keyword evidence="2" id="KW-0813">Transport</keyword>
<keyword evidence="3" id="KW-1003">Cell membrane</keyword>